<comment type="caution">
    <text evidence="1">The sequence shown here is derived from an EMBL/GenBank/DDBJ whole genome shotgun (WGS) entry which is preliminary data.</text>
</comment>
<keyword evidence="2" id="KW-1185">Reference proteome</keyword>
<sequence>MREVEDRTRHRTFAYLCEWERRFGYTSINESIFGAYKAKVDKLLSEGVPALVEQFTAVYRRLNEAAAGDPKRPGSEELAQAVTTCRRILEAVVDHVLPPQKEPSADGHKLDQPAYRNRLFEFIKRTNESGRVAEMTVALAAGLHDRYTAVSTLTNKGVHASMALRAANLCALNTYIVCGEILLLKEQGAENRDA</sequence>
<dbReference type="EMBL" id="WBOF01000002">
    <property type="protein sequence ID" value="MQS15930.1"/>
    <property type="molecule type" value="Genomic_DNA"/>
</dbReference>
<protein>
    <submittedName>
        <fullName evidence="1">Uncharacterized protein</fullName>
    </submittedName>
</protein>
<evidence type="ECO:0000313" key="2">
    <source>
        <dbReference type="Proteomes" id="UP000450000"/>
    </source>
</evidence>
<evidence type="ECO:0000313" key="1">
    <source>
        <dbReference type="EMBL" id="MQS15930.1"/>
    </source>
</evidence>
<dbReference type="AlphaFoldDB" id="A0A6N7KWN8"/>
<reference evidence="1 2" key="1">
    <citation type="submission" date="2019-09" db="EMBL/GenBank/DDBJ databases">
        <title>Genome Sequences of Streptomyces kaniharaensis ATCC 21070.</title>
        <authorList>
            <person name="Zhu W."/>
            <person name="De Crecy-Lagard V."/>
            <person name="Richards N.G."/>
        </authorList>
    </citation>
    <scope>NUCLEOTIDE SEQUENCE [LARGE SCALE GENOMIC DNA]</scope>
    <source>
        <strain evidence="1 2">SF-557</strain>
    </source>
</reference>
<dbReference type="RefSeq" id="WP_153466694.1">
    <property type="nucleotide sequence ID" value="NZ_WBOF01000002.1"/>
</dbReference>
<dbReference type="OrthoDB" id="7041873at2"/>
<dbReference type="Proteomes" id="UP000450000">
    <property type="component" value="Unassembled WGS sequence"/>
</dbReference>
<name>A0A6N7KWN8_9ACTN</name>
<organism evidence="1 2">
    <name type="scientific">Streptomyces kaniharaensis</name>
    <dbReference type="NCBI Taxonomy" id="212423"/>
    <lineage>
        <taxon>Bacteria</taxon>
        <taxon>Bacillati</taxon>
        <taxon>Actinomycetota</taxon>
        <taxon>Actinomycetes</taxon>
        <taxon>Kitasatosporales</taxon>
        <taxon>Streptomycetaceae</taxon>
        <taxon>Streptomyces</taxon>
    </lineage>
</organism>
<proteinExistence type="predicted"/>
<gene>
    <name evidence="1" type="ORF">F7Q99_27665</name>
</gene>
<accession>A0A6N7KWN8</accession>